<accession>A0AA39YSS5</accession>
<dbReference type="InterPro" id="IPR015920">
    <property type="entry name" value="Cellobiose_DH-like_cyt"/>
</dbReference>
<comment type="caution">
    <text evidence="3">The sequence shown here is derived from an EMBL/GenBank/DDBJ whole genome shotgun (WGS) entry which is preliminary data.</text>
</comment>
<reference evidence="3" key="1">
    <citation type="submission" date="2023-06" db="EMBL/GenBank/DDBJ databases">
        <title>Genome-scale phylogeny and comparative genomics of the fungal order Sordariales.</title>
        <authorList>
            <consortium name="Lawrence Berkeley National Laboratory"/>
            <person name="Hensen N."/>
            <person name="Bonometti L."/>
            <person name="Westerberg I."/>
            <person name="Brannstrom I.O."/>
            <person name="Guillou S."/>
            <person name="Cros-Aarteil S."/>
            <person name="Calhoun S."/>
            <person name="Haridas S."/>
            <person name="Kuo A."/>
            <person name="Mondo S."/>
            <person name="Pangilinan J."/>
            <person name="Riley R."/>
            <person name="Labutti K."/>
            <person name="Andreopoulos B."/>
            <person name="Lipzen A."/>
            <person name="Chen C."/>
            <person name="Yanf M."/>
            <person name="Daum C."/>
            <person name="Ng V."/>
            <person name="Clum A."/>
            <person name="Steindorff A."/>
            <person name="Ohm R."/>
            <person name="Martin F."/>
            <person name="Silar P."/>
            <person name="Natvig D."/>
            <person name="Lalanne C."/>
            <person name="Gautier V."/>
            <person name="Ament-Velasquez S.L."/>
            <person name="Kruys A."/>
            <person name="Hutchinson M.I."/>
            <person name="Powell A.J."/>
            <person name="Barry K."/>
            <person name="Miller A.N."/>
            <person name="Grigoriev I.V."/>
            <person name="Debuchy R."/>
            <person name="Gladieux P."/>
            <person name="Thoren M.H."/>
            <person name="Johannesson H."/>
        </authorList>
    </citation>
    <scope>NUCLEOTIDE SEQUENCE</scope>
    <source>
        <strain evidence="3">SMH2532-1</strain>
    </source>
</reference>
<gene>
    <name evidence="3" type="ORF">B0T16DRAFT_315189</name>
</gene>
<dbReference type="CDD" id="cd09630">
    <property type="entry name" value="CDH_like_cytochrome"/>
    <property type="match status" value="1"/>
</dbReference>
<keyword evidence="1" id="KW-0732">Signal</keyword>
<dbReference type="EMBL" id="JAULSV010000001">
    <property type="protein sequence ID" value="KAK0657973.1"/>
    <property type="molecule type" value="Genomic_DNA"/>
</dbReference>
<organism evidence="3 4">
    <name type="scientific">Cercophora newfieldiana</name>
    <dbReference type="NCBI Taxonomy" id="92897"/>
    <lineage>
        <taxon>Eukaryota</taxon>
        <taxon>Fungi</taxon>
        <taxon>Dikarya</taxon>
        <taxon>Ascomycota</taxon>
        <taxon>Pezizomycotina</taxon>
        <taxon>Sordariomycetes</taxon>
        <taxon>Sordariomycetidae</taxon>
        <taxon>Sordariales</taxon>
        <taxon>Lasiosphaeriaceae</taxon>
        <taxon>Cercophora</taxon>
    </lineage>
</organism>
<sequence>MFRCLLAALLLASSGLAASIEKRQWTESKYCNPEAGGLCYLQIVPRGTNPIFRIAIPDGASGSFDTVLEIIAPITLGWAGFAWGGSMTANPLTVAWPNGQKATVSSRWSTGRVLPPVYSSATYKTLKSSRNATHWSVEVACTGCSRWSGGQINTNGLSMFAWAMSRSQVSQPASASSSFSIHNSVGTFTEPLTSAKNPASAFSTYVRTATG</sequence>
<feature type="chain" id="PRO_5041215236" description="DOMON domain-containing protein" evidence="1">
    <location>
        <begin position="18"/>
        <end position="211"/>
    </location>
</feature>
<keyword evidence="4" id="KW-1185">Reference proteome</keyword>
<dbReference type="Gene3D" id="2.60.40.1210">
    <property type="entry name" value="Cellobiose dehydrogenase, cytochrome domain"/>
    <property type="match status" value="1"/>
</dbReference>
<evidence type="ECO:0000313" key="4">
    <source>
        <dbReference type="Proteomes" id="UP001174936"/>
    </source>
</evidence>
<proteinExistence type="predicted"/>
<dbReference type="AlphaFoldDB" id="A0AA39YSS5"/>
<dbReference type="InterPro" id="IPR005018">
    <property type="entry name" value="DOMON_domain"/>
</dbReference>
<dbReference type="Pfam" id="PF16010">
    <property type="entry name" value="CDH-cyt"/>
    <property type="match status" value="1"/>
</dbReference>
<evidence type="ECO:0000259" key="2">
    <source>
        <dbReference type="SMART" id="SM00664"/>
    </source>
</evidence>
<dbReference type="Proteomes" id="UP001174936">
    <property type="component" value="Unassembled WGS sequence"/>
</dbReference>
<feature type="domain" description="DOMON" evidence="2">
    <location>
        <begin position="78"/>
        <end position="165"/>
    </location>
</feature>
<feature type="signal peptide" evidence="1">
    <location>
        <begin position="1"/>
        <end position="17"/>
    </location>
</feature>
<protein>
    <recommendedName>
        <fullName evidence="2">DOMON domain-containing protein</fullName>
    </recommendedName>
</protein>
<dbReference type="SUPFAM" id="SSF49344">
    <property type="entry name" value="CBD9-like"/>
    <property type="match status" value="1"/>
</dbReference>
<name>A0AA39YSS5_9PEZI</name>
<dbReference type="PANTHER" id="PTHR47797:SF5">
    <property type="entry name" value="CELLOBIOSE DEHYDROGENASE CYTOCHROME DOMAIN-CONTAINING PROTEIN"/>
    <property type="match status" value="1"/>
</dbReference>
<dbReference type="PANTHER" id="PTHR47797">
    <property type="entry name" value="DEHYDROGENASE, PUTATIVE (AFU_ORTHOLOGUE AFUA_8G05805)-RELATED"/>
    <property type="match status" value="1"/>
</dbReference>
<dbReference type="SMART" id="SM00664">
    <property type="entry name" value="DoH"/>
    <property type="match status" value="1"/>
</dbReference>
<evidence type="ECO:0000313" key="3">
    <source>
        <dbReference type="EMBL" id="KAK0657973.1"/>
    </source>
</evidence>
<evidence type="ECO:0000256" key="1">
    <source>
        <dbReference type="SAM" id="SignalP"/>
    </source>
</evidence>